<evidence type="ECO:0000313" key="2">
    <source>
        <dbReference type="EMBL" id="SVA50617.1"/>
    </source>
</evidence>
<dbReference type="EMBL" id="UINC01011471">
    <property type="protein sequence ID" value="SVA50617.1"/>
    <property type="molecule type" value="Genomic_DNA"/>
</dbReference>
<accession>A0A381WF76</accession>
<protein>
    <submittedName>
        <fullName evidence="2">Uncharacterized protein</fullName>
    </submittedName>
</protein>
<organism evidence="2">
    <name type="scientific">marine metagenome</name>
    <dbReference type="NCBI Taxonomy" id="408172"/>
    <lineage>
        <taxon>unclassified sequences</taxon>
        <taxon>metagenomes</taxon>
        <taxon>ecological metagenomes</taxon>
    </lineage>
</organism>
<evidence type="ECO:0000256" key="1">
    <source>
        <dbReference type="SAM" id="Coils"/>
    </source>
</evidence>
<dbReference type="AlphaFoldDB" id="A0A381WF76"/>
<sequence length="68" mass="7858">MATVKIENKKLERDINSKAILSTNRTALEQYKIERKRKQGEIEDINNMKKDIAELKEMIGQLLGKQNG</sequence>
<keyword evidence="1" id="KW-0175">Coiled coil</keyword>
<reference evidence="2" key="1">
    <citation type="submission" date="2018-05" db="EMBL/GenBank/DDBJ databases">
        <authorList>
            <person name="Lanie J.A."/>
            <person name="Ng W.-L."/>
            <person name="Kazmierczak K.M."/>
            <person name="Andrzejewski T.M."/>
            <person name="Davidsen T.M."/>
            <person name="Wayne K.J."/>
            <person name="Tettelin H."/>
            <person name="Glass J.I."/>
            <person name="Rusch D."/>
            <person name="Podicherti R."/>
            <person name="Tsui H.-C.T."/>
            <person name="Winkler M.E."/>
        </authorList>
    </citation>
    <scope>NUCLEOTIDE SEQUENCE</scope>
</reference>
<proteinExistence type="predicted"/>
<name>A0A381WF76_9ZZZZ</name>
<feature type="coiled-coil region" evidence="1">
    <location>
        <begin position="28"/>
        <end position="65"/>
    </location>
</feature>
<gene>
    <name evidence="2" type="ORF">METZ01_LOCUS103471</name>
</gene>